<protein>
    <recommendedName>
        <fullName evidence="3">Antitoxin</fullName>
    </recommendedName>
</protein>
<dbReference type="InterPro" id="IPR028037">
    <property type="entry name" value="Antitoxin_Rv0909/MT0933"/>
</dbReference>
<evidence type="ECO:0000313" key="1">
    <source>
        <dbReference type="EMBL" id="AII11202.1"/>
    </source>
</evidence>
<accession>A0A076F1C2</accession>
<geneLocation type="plasmid" evidence="1 2">
    <name>pPDG3</name>
</geneLocation>
<dbReference type="RefSeq" id="WP_128643887.1">
    <property type="nucleotide sequence ID" value="NZ_CP008950.1"/>
</dbReference>
<keyword evidence="1" id="KW-0614">Plasmid</keyword>
<name>A0A076F1C2_RHOOP</name>
<dbReference type="Proteomes" id="UP000028488">
    <property type="component" value="Plasmid pPDG3"/>
</dbReference>
<dbReference type="Pfam" id="PF14013">
    <property type="entry name" value="MT0933_antitox"/>
    <property type="match status" value="1"/>
</dbReference>
<proteinExistence type="predicted"/>
<gene>
    <name evidence="1" type="ORF">EP51_44980</name>
</gene>
<dbReference type="EMBL" id="CP008950">
    <property type="protein sequence ID" value="AII11202.1"/>
    <property type="molecule type" value="Genomic_DNA"/>
</dbReference>
<organism evidence="1 2">
    <name type="scientific">Rhodococcus opacus</name>
    <name type="common">Nocardia opaca</name>
    <dbReference type="NCBI Taxonomy" id="37919"/>
    <lineage>
        <taxon>Bacteria</taxon>
        <taxon>Bacillati</taxon>
        <taxon>Actinomycetota</taxon>
        <taxon>Actinomycetes</taxon>
        <taxon>Mycobacteriales</taxon>
        <taxon>Nocardiaceae</taxon>
        <taxon>Rhodococcus</taxon>
    </lineage>
</organism>
<sequence>MSVGSWKNLFGKGKDAVSQNADKIQSAIDKAAIAADSKTNRKYSGQIRKVADAAKKAIPPKK</sequence>
<evidence type="ECO:0008006" key="3">
    <source>
        <dbReference type="Google" id="ProtNLM"/>
    </source>
</evidence>
<reference evidence="1 2" key="1">
    <citation type="submission" date="2014-07" db="EMBL/GenBank/DDBJ databases">
        <title>Genome Sequence of Rhodococcus opacus Strain R7, a Biodegrader of Mono- and Polycyclic Aromatic Hydrocarbons.</title>
        <authorList>
            <person name="Di Gennaro P."/>
            <person name="Zampolli J."/>
            <person name="Presti I."/>
            <person name="Cappelletti M."/>
            <person name="D'Ursi P."/>
            <person name="Orro A."/>
            <person name="Mezzelani A."/>
            <person name="Milanesi L."/>
        </authorList>
    </citation>
    <scope>NUCLEOTIDE SEQUENCE [LARGE SCALE GENOMIC DNA]</scope>
    <source>
        <strain evidence="1 2">R7</strain>
        <plasmid evidence="1">pPDG3</plasmid>
    </source>
</reference>
<dbReference type="AlphaFoldDB" id="A0A076F1C2"/>
<evidence type="ECO:0000313" key="2">
    <source>
        <dbReference type="Proteomes" id="UP000028488"/>
    </source>
</evidence>